<keyword evidence="5 11" id="KW-0812">Transmembrane</keyword>
<dbReference type="InterPro" id="IPR006201">
    <property type="entry name" value="Neur_channel"/>
</dbReference>
<feature type="transmembrane region" description="Helical" evidence="11">
    <location>
        <begin position="174"/>
        <end position="196"/>
    </location>
</feature>
<keyword evidence="13" id="KW-1185">Reference proteome</keyword>
<comment type="caution">
    <text evidence="12">The sequence shown here is derived from an EMBL/GenBank/DDBJ whole genome shotgun (WGS) entry which is preliminary data.</text>
</comment>
<dbReference type="SUPFAM" id="SSF90112">
    <property type="entry name" value="Neurotransmitter-gated ion-channel transmembrane pore"/>
    <property type="match status" value="1"/>
</dbReference>
<evidence type="ECO:0000256" key="5">
    <source>
        <dbReference type="ARBA" id="ARBA00022692"/>
    </source>
</evidence>
<dbReference type="EMBL" id="CACRXK020016228">
    <property type="protein sequence ID" value="CAB4029527.1"/>
    <property type="molecule type" value="Genomic_DNA"/>
</dbReference>
<dbReference type="OrthoDB" id="203862at2759"/>
<dbReference type="Gene3D" id="2.70.170.10">
    <property type="entry name" value="Neurotransmitter-gated ion-channel ligand-binding domain"/>
    <property type="match status" value="1"/>
</dbReference>
<keyword evidence="6" id="KW-0732">Signal</keyword>
<dbReference type="PROSITE" id="PS00236">
    <property type="entry name" value="NEUROTR_ION_CHANNEL"/>
    <property type="match status" value="1"/>
</dbReference>
<comment type="subcellular location">
    <subcellularLocation>
        <location evidence="2">Cell membrane</location>
    </subcellularLocation>
    <subcellularLocation>
        <location evidence="1">Membrane</location>
        <topology evidence="1">Multi-pass membrane protein</topology>
    </subcellularLocation>
</comment>
<evidence type="ECO:0000256" key="9">
    <source>
        <dbReference type="ARBA" id="ARBA00023136"/>
    </source>
</evidence>
<keyword evidence="8 11" id="KW-0406">Ion transport</keyword>
<feature type="non-terminal residue" evidence="12">
    <location>
        <position position="1"/>
    </location>
</feature>
<gene>
    <name evidence="12" type="ORF">PACLA_8A062708</name>
</gene>
<proteinExistence type="inferred from homology"/>
<protein>
    <submittedName>
        <fullName evidence="12">Gamma-aminobutyric acid receptor alpha-like</fullName>
    </submittedName>
</protein>
<feature type="transmembrane region" description="Helical" evidence="11">
    <location>
        <begin position="318"/>
        <end position="337"/>
    </location>
</feature>
<keyword evidence="9 11" id="KW-0472">Membrane</keyword>
<dbReference type="SUPFAM" id="SSF63712">
    <property type="entry name" value="Nicotinic receptor ligand binding domain-like"/>
    <property type="match status" value="1"/>
</dbReference>
<dbReference type="InterPro" id="IPR006202">
    <property type="entry name" value="Neur_chan_lig-bd"/>
</dbReference>
<dbReference type="InterPro" id="IPR036734">
    <property type="entry name" value="Neur_chan_lig-bd_sf"/>
</dbReference>
<dbReference type="Pfam" id="PF02932">
    <property type="entry name" value="Neur_chan_memb"/>
    <property type="match status" value="1"/>
</dbReference>
<dbReference type="PRINTS" id="PR00252">
    <property type="entry name" value="NRIONCHANNEL"/>
</dbReference>
<dbReference type="GO" id="GO:0005230">
    <property type="term" value="F:extracellular ligand-gated monoatomic ion channel activity"/>
    <property type="evidence" value="ECO:0007669"/>
    <property type="project" value="InterPro"/>
</dbReference>
<dbReference type="Pfam" id="PF02931">
    <property type="entry name" value="Neur_chan_LBD"/>
    <property type="match status" value="1"/>
</dbReference>
<comment type="caution">
    <text evidence="11">Lacks conserved residue(s) required for the propagation of feature annotation.</text>
</comment>
<dbReference type="GO" id="GO:0005886">
    <property type="term" value="C:plasma membrane"/>
    <property type="evidence" value="ECO:0007669"/>
    <property type="project" value="UniProtKB-SubCell"/>
</dbReference>
<evidence type="ECO:0000256" key="3">
    <source>
        <dbReference type="ARBA" id="ARBA00022448"/>
    </source>
</evidence>
<evidence type="ECO:0000256" key="7">
    <source>
        <dbReference type="ARBA" id="ARBA00022989"/>
    </source>
</evidence>
<dbReference type="InterPro" id="IPR018000">
    <property type="entry name" value="Neurotransmitter_ion_chnl_CS"/>
</dbReference>
<dbReference type="Gene3D" id="1.20.58.390">
    <property type="entry name" value="Neurotransmitter-gated ion-channel transmembrane domain"/>
    <property type="match status" value="1"/>
</dbReference>
<keyword evidence="10 11" id="KW-0407">Ion channel</keyword>
<evidence type="ECO:0000256" key="10">
    <source>
        <dbReference type="ARBA" id="ARBA00023303"/>
    </source>
</evidence>
<name>A0A6S7JEZ2_PARCT</name>
<feature type="transmembrane region" description="Helical" evidence="11">
    <location>
        <begin position="239"/>
        <end position="263"/>
    </location>
</feature>
<dbReference type="Proteomes" id="UP001152795">
    <property type="component" value="Unassembled WGS sequence"/>
</dbReference>
<dbReference type="GO" id="GO:0004888">
    <property type="term" value="F:transmembrane signaling receptor activity"/>
    <property type="evidence" value="ECO:0007669"/>
    <property type="project" value="InterPro"/>
</dbReference>
<evidence type="ECO:0000256" key="6">
    <source>
        <dbReference type="ARBA" id="ARBA00022729"/>
    </source>
</evidence>
<reference evidence="12" key="1">
    <citation type="submission" date="2020-04" db="EMBL/GenBank/DDBJ databases">
        <authorList>
            <person name="Alioto T."/>
            <person name="Alioto T."/>
            <person name="Gomez Garrido J."/>
        </authorList>
    </citation>
    <scope>NUCLEOTIDE SEQUENCE</scope>
    <source>
        <strain evidence="12">A484AB</strain>
    </source>
</reference>
<evidence type="ECO:0000256" key="8">
    <source>
        <dbReference type="ARBA" id="ARBA00023065"/>
    </source>
</evidence>
<evidence type="ECO:0000256" key="11">
    <source>
        <dbReference type="RuleBase" id="RU000687"/>
    </source>
</evidence>
<evidence type="ECO:0000256" key="2">
    <source>
        <dbReference type="ARBA" id="ARBA00004236"/>
    </source>
</evidence>
<keyword evidence="3 11" id="KW-0813">Transport</keyword>
<dbReference type="InterPro" id="IPR006029">
    <property type="entry name" value="Neurotrans-gated_channel_TM"/>
</dbReference>
<evidence type="ECO:0000256" key="1">
    <source>
        <dbReference type="ARBA" id="ARBA00004141"/>
    </source>
</evidence>
<comment type="similarity">
    <text evidence="11">Belongs to the ligand-gated ion channel (TC 1.A.9) family.</text>
</comment>
<dbReference type="PANTHER" id="PTHR18945">
    <property type="entry name" value="NEUROTRANSMITTER GATED ION CHANNEL"/>
    <property type="match status" value="1"/>
</dbReference>
<dbReference type="CDD" id="cd19049">
    <property type="entry name" value="LGIC_TM_anion"/>
    <property type="match status" value="1"/>
</dbReference>
<accession>A0A6S7JEZ2</accession>
<organism evidence="12 13">
    <name type="scientific">Paramuricea clavata</name>
    <name type="common">Red gorgonian</name>
    <name type="synonym">Violescent sea-whip</name>
    <dbReference type="NCBI Taxonomy" id="317549"/>
    <lineage>
        <taxon>Eukaryota</taxon>
        <taxon>Metazoa</taxon>
        <taxon>Cnidaria</taxon>
        <taxon>Anthozoa</taxon>
        <taxon>Octocorallia</taxon>
        <taxon>Malacalcyonacea</taxon>
        <taxon>Plexauridae</taxon>
        <taxon>Paramuricea</taxon>
    </lineage>
</organism>
<evidence type="ECO:0000313" key="12">
    <source>
        <dbReference type="EMBL" id="CAB4029527.1"/>
    </source>
</evidence>
<keyword evidence="12" id="KW-0675">Receptor</keyword>
<dbReference type="InterPro" id="IPR006028">
    <property type="entry name" value="GABAA/Glycine_rcpt"/>
</dbReference>
<keyword evidence="7 11" id="KW-1133">Transmembrane helix</keyword>
<evidence type="ECO:0000256" key="4">
    <source>
        <dbReference type="ARBA" id="ARBA00022475"/>
    </source>
</evidence>
<keyword evidence="4" id="KW-1003">Cell membrane</keyword>
<dbReference type="InterPro" id="IPR038050">
    <property type="entry name" value="Neuro_actylchol_rec"/>
</dbReference>
<dbReference type="PRINTS" id="PR00253">
    <property type="entry name" value="GABAARECEPTR"/>
</dbReference>
<dbReference type="InterPro" id="IPR036719">
    <property type="entry name" value="Neuro-gated_channel_TM_sf"/>
</dbReference>
<dbReference type="AlphaFoldDB" id="A0A6S7JEZ2"/>
<evidence type="ECO:0000313" key="13">
    <source>
        <dbReference type="Proteomes" id="UP001152795"/>
    </source>
</evidence>
<sequence>KPLTVTIDVTIADILKIDDMEVEMLIYIRQRWYDFRLSWNSTMRRLKMREYFQDKIWLPDVRIINMKDAKRFQGFGEVNTHIHPDGKVYFSQTVLVKTSCPMDLHTFPLDRQTCFLNFSSFAYGRSLLNYTTGGKHVVVGHTKLPQFDLVETREIEGESKSPGITISLTFQRRFGYYLMSVYIPSASIVLLSWLVFFMEPSHVGDRIALEITLTLTIVFLLDGINKSIIHVSYPKASDVFVIVSFGFILLALLETMLVFRLSIFFEKKQKRRCSCDVSRCYKAPPGNEPSEGDELEKLQAEPAIKCCCISWAAWIDKICIIIFPTMYLTFHIVYWKYYTNAANKLSL</sequence>